<keyword evidence="1" id="KW-1133">Transmembrane helix</keyword>
<reference evidence="2 3" key="1">
    <citation type="journal article" date="2024" name="Curr. Microbiol.">
        <title>Luteibacter sahnii sp. nov., A Novel Yellow-Colored Xanthomonadin Pigment Producing Probiotic Bacterium from Healthy Rice Seed Microbiome.</title>
        <authorList>
            <person name="Jaiswal G."/>
            <person name="Rana R."/>
            <person name="Nayak P.K."/>
            <person name="Chouhan R."/>
            <person name="Gandhi S.G."/>
            <person name="Patel H.K."/>
            <person name="Patil P.B."/>
        </authorList>
    </citation>
    <scope>NUCLEOTIDE SEQUENCE [LARGE SCALE GENOMIC DNA]</scope>
    <source>
        <strain evidence="2 3">PPL201</strain>
    </source>
</reference>
<feature type="transmembrane region" description="Helical" evidence="1">
    <location>
        <begin position="26"/>
        <end position="45"/>
    </location>
</feature>
<organism evidence="2 3">
    <name type="scientific">Luteibacter sahnii</name>
    <dbReference type="NCBI Taxonomy" id="3021977"/>
    <lineage>
        <taxon>Bacteria</taxon>
        <taxon>Pseudomonadati</taxon>
        <taxon>Pseudomonadota</taxon>
        <taxon>Gammaproteobacteria</taxon>
        <taxon>Lysobacterales</taxon>
        <taxon>Rhodanobacteraceae</taxon>
        <taxon>Luteibacter</taxon>
    </lineage>
</organism>
<accession>A0ABT6BEY0</accession>
<dbReference type="Proteomes" id="UP001528850">
    <property type="component" value="Unassembled WGS sequence"/>
</dbReference>
<evidence type="ECO:0000313" key="3">
    <source>
        <dbReference type="Proteomes" id="UP001528850"/>
    </source>
</evidence>
<gene>
    <name evidence="2" type="ORF">P3W24_16885</name>
</gene>
<keyword evidence="3" id="KW-1185">Reference proteome</keyword>
<protein>
    <submittedName>
        <fullName evidence="2">Uncharacterized protein</fullName>
    </submittedName>
</protein>
<name>A0ABT6BEY0_9GAMM</name>
<dbReference type="EMBL" id="JARJJS010000006">
    <property type="protein sequence ID" value="MDF4026651.1"/>
    <property type="molecule type" value="Genomic_DNA"/>
</dbReference>
<proteinExistence type="predicted"/>
<comment type="caution">
    <text evidence="2">The sequence shown here is derived from an EMBL/GenBank/DDBJ whole genome shotgun (WGS) entry which is preliminary data.</text>
</comment>
<keyword evidence="1" id="KW-0812">Transmembrane</keyword>
<keyword evidence="1" id="KW-0472">Membrane</keyword>
<evidence type="ECO:0000256" key="1">
    <source>
        <dbReference type="SAM" id="Phobius"/>
    </source>
</evidence>
<sequence length="48" mass="5280">MPNTCAPGHAARHAFPFQEYAMKFELPMIAAFLIASMLLCGYTLAMMA</sequence>
<evidence type="ECO:0000313" key="2">
    <source>
        <dbReference type="EMBL" id="MDF4026651.1"/>
    </source>
</evidence>